<evidence type="ECO:0000313" key="8">
    <source>
        <dbReference type="Proteomes" id="UP000625283"/>
    </source>
</evidence>
<dbReference type="Proteomes" id="UP000625283">
    <property type="component" value="Unassembled WGS sequence"/>
</dbReference>
<dbReference type="InterPro" id="IPR014284">
    <property type="entry name" value="RNA_pol_sigma-70_dom"/>
</dbReference>
<keyword evidence="2" id="KW-0805">Transcription regulation</keyword>
<organism evidence="7 8">
    <name type="scientific">Sphingobacterium faecale</name>
    <dbReference type="NCBI Taxonomy" id="2803775"/>
    <lineage>
        <taxon>Bacteria</taxon>
        <taxon>Pseudomonadati</taxon>
        <taxon>Bacteroidota</taxon>
        <taxon>Sphingobacteriia</taxon>
        <taxon>Sphingobacteriales</taxon>
        <taxon>Sphingobacteriaceae</taxon>
        <taxon>Sphingobacterium</taxon>
    </lineage>
</organism>
<evidence type="ECO:0000259" key="5">
    <source>
        <dbReference type="Pfam" id="PF04542"/>
    </source>
</evidence>
<feature type="domain" description="RNA polymerase sigma factor 70 region 4 type 2" evidence="6">
    <location>
        <begin position="125"/>
        <end position="174"/>
    </location>
</feature>
<dbReference type="InterPro" id="IPR039425">
    <property type="entry name" value="RNA_pol_sigma-70-like"/>
</dbReference>
<evidence type="ECO:0000256" key="4">
    <source>
        <dbReference type="ARBA" id="ARBA00023163"/>
    </source>
</evidence>
<dbReference type="RefSeq" id="WP_202102996.1">
    <property type="nucleotide sequence ID" value="NZ_JAERTY010000005.1"/>
</dbReference>
<feature type="domain" description="RNA polymerase sigma-70 region 2" evidence="5">
    <location>
        <begin position="28"/>
        <end position="93"/>
    </location>
</feature>
<dbReference type="InterPro" id="IPR013325">
    <property type="entry name" value="RNA_pol_sigma_r2"/>
</dbReference>
<sequence length="192" mass="22736">MSTFPIADEQALINDLQSGSKQAFEIIFHRYKGLLYVHASKLLKDQEVARDIVQDIFLNLWKDRFSISINKNLSAYLFKSVRNRVINYHLKEGKNNEFVNEFSTQLLYYKNDTDHLLRTNMLNELIEKELQALPDRMRTVFNLSRKEGLSHKEIAEQLQISEQGVRSHIKNSLRILRFRLGSSYILLFFYYL</sequence>
<protein>
    <submittedName>
        <fullName evidence="7">RNA polymerase sigma-70 factor</fullName>
    </submittedName>
</protein>
<dbReference type="Pfam" id="PF04542">
    <property type="entry name" value="Sigma70_r2"/>
    <property type="match status" value="1"/>
</dbReference>
<dbReference type="InterPro" id="IPR013249">
    <property type="entry name" value="RNA_pol_sigma70_r4_t2"/>
</dbReference>
<accession>A0ABS1R432</accession>
<keyword evidence="3" id="KW-0731">Sigma factor</keyword>
<dbReference type="InterPro" id="IPR007627">
    <property type="entry name" value="RNA_pol_sigma70_r2"/>
</dbReference>
<evidence type="ECO:0000256" key="1">
    <source>
        <dbReference type="ARBA" id="ARBA00010641"/>
    </source>
</evidence>
<dbReference type="SUPFAM" id="SSF88659">
    <property type="entry name" value="Sigma3 and sigma4 domains of RNA polymerase sigma factors"/>
    <property type="match status" value="1"/>
</dbReference>
<dbReference type="InterPro" id="IPR036388">
    <property type="entry name" value="WH-like_DNA-bd_sf"/>
</dbReference>
<evidence type="ECO:0000313" key="7">
    <source>
        <dbReference type="EMBL" id="MBL1409245.1"/>
    </source>
</evidence>
<comment type="similarity">
    <text evidence="1">Belongs to the sigma-70 factor family. ECF subfamily.</text>
</comment>
<dbReference type="PANTHER" id="PTHR43133">
    <property type="entry name" value="RNA POLYMERASE ECF-TYPE SIGMA FACTO"/>
    <property type="match status" value="1"/>
</dbReference>
<dbReference type="Pfam" id="PF08281">
    <property type="entry name" value="Sigma70_r4_2"/>
    <property type="match status" value="1"/>
</dbReference>
<dbReference type="Gene3D" id="1.10.1740.10">
    <property type="match status" value="1"/>
</dbReference>
<keyword evidence="8" id="KW-1185">Reference proteome</keyword>
<name>A0ABS1R432_9SPHI</name>
<dbReference type="NCBIfam" id="TIGR02985">
    <property type="entry name" value="Sig70_bacteroi1"/>
    <property type="match status" value="1"/>
</dbReference>
<dbReference type="EMBL" id="JAERTY010000005">
    <property type="protein sequence ID" value="MBL1409245.1"/>
    <property type="molecule type" value="Genomic_DNA"/>
</dbReference>
<dbReference type="SUPFAM" id="SSF88946">
    <property type="entry name" value="Sigma2 domain of RNA polymerase sigma factors"/>
    <property type="match status" value="1"/>
</dbReference>
<keyword evidence="4" id="KW-0804">Transcription</keyword>
<dbReference type="CDD" id="cd06171">
    <property type="entry name" value="Sigma70_r4"/>
    <property type="match status" value="1"/>
</dbReference>
<dbReference type="PANTHER" id="PTHR43133:SF46">
    <property type="entry name" value="RNA POLYMERASE SIGMA-70 FACTOR ECF SUBFAMILY"/>
    <property type="match status" value="1"/>
</dbReference>
<proteinExistence type="inferred from homology"/>
<dbReference type="InterPro" id="IPR013324">
    <property type="entry name" value="RNA_pol_sigma_r3/r4-like"/>
</dbReference>
<dbReference type="NCBIfam" id="TIGR02937">
    <property type="entry name" value="sigma70-ECF"/>
    <property type="match status" value="1"/>
</dbReference>
<gene>
    <name evidence="7" type="ORF">JKG61_10820</name>
</gene>
<dbReference type="InterPro" id="IPR014327">
    <property type="entry name" value="RNA_pol_sigma70_bacteroid"/>
</dbReference>
<dbReference type="Gene3D" id="1.10.10.10">
    <property type="entry name" value="Winged helix-like DNA-binding domain superfamily/Winged helix DNA-binding domain"/>
    <property type="match status" value="1"/>
</dbReference>
<reference evidence="7 8" key="1">
    <citation type="submission" date="2021-01" db="EMBL/GenBank/DDBJ databases">
        <title>C459-1 draft genome sequence.</title>
        <authorList>
            <person name="Zhang X.-F."/>
        </authorList>
    </citation>
    <scope>NUCLEOTIDE SEQUENCE [LARGE SCALE GENOMIC DNA]</scope>
    <source>
        <strain evidence="8">C459-1</strain>
    </source>
</reference>
<evidence type="ECO:0000256" key="3">
    <source>
        <dbReference type="ARBA" id="ARBA00023082"/>
    </source>
</evidence>
<evidence type="ECO:0000256" key="2">
    <source>
        <dbReference type="ARBA" id="ARBA00023015"/>
    </source>
</evidence>
<evidence type="ECO:0000259" key="6">
    <source>
        <dbReference type="Pfam" id="PF08281"/>
    </source>
</evidence>
<comment type="caution">
    <text evidence="7">The sequence shown here is derived from an EMBL/GenBank/DDBJ whole genome shotgun (WGS) entry which is preliminary data.</text>
</comment>